<keyword evidence="4" id="KW-0539">Nucleus</keyword>
<name>A0A0U1MAS7_TALIS</name>
<evidence type="ECO:0000259" key="5">
    <source>
        <dbReference type="Pfam" id="PF04082"/>
    </source>
</evidence>
<dbReference type="GO" id="GO:0003677">
    <property type="term" value="F:DNA binding"/>
    <property type="evidence" value="ECO:0007669"/>
    <property type="project" value="InterPro"/>
</dbReference>
<organism evidence="6 7">
    <name type="scientific">Talaromyces islandicus</name>
    <name type="common">Penicillium islandicum</name>
    <dbReference type="NCBI Taxonomy" id="28573"/>
    <lineage>
        <taxon>Eukaryota</taxon>
        <taxon>Fungi</taxon>
        <taxon>Dikarya</taxon>
        <taxon>Ascomycota</taxon>
        <taxon>Pezizomycotina</taxon>
        <taxon>Eurotiomycetes</taxon>
        <taxon>Eurotiomycetidae</taxon>
        <taxon>Eurotiales</taxon>
        <taxon>Trichocomaceae</taxon>
        <taxon>Talaromyces</taxon>
        <taxon>Talaromyces sect. Islandici</taxon>
    </lineage>
</organism>
<dbReference type="PANTHER" id="PTHR31001:SF82">
    <property type="entry name" value="ZN(II)2CYS6 TRANSCRIPTION FACTOR (EUROFUNG)"/>
    <property type="match status" value="1"/>
</dbReference>
<evidence type="ECO:0000256" key="3">
    <source>
        <dbReference type="ARBA" id="ARBA00023163"/>
    </source>
</evidence>
<feature type="domain" description="Xylanolytic transcriptional activator regulatory" evidence="5">
    <location>
        <begin position="286"/>
        <end position="347"/>
    </location>
</feature>
<evidence type="ECO:0000256" key="2">
    <source>
        <dbReference type="ARBA" id="ARBA00023015"/>
    </source>
</evidence>
<keyword evidence="3" id="KW-0804">Transcription</keyword>
<dbReference type="STRING" id="28573.A0A0U1MAS7"/>
<dbReference type="GO" id="GO:0006351">
    <property type="term" value="P:DNA-templated transcription"/>
    <property type="evidence" value="ECO:0007669"/>
    <property type="project" value="InterPro"/>
</dbReference>
<sequence length="636" mass="72199">MASQRAVSRVDETKSVVTTNFRPGSSRFAETSPGDAELQRYQIPETSFPLRMGYLGPTSVVAELLSSNELASDMGDETSTKEENSTQLPSYWFNRVLTVLALLEDFPIFEVLADEFYEVSQAAMIPSPFVRNAFEPIRKLSQEYLLKRRSDIQLQRLASNIVENTAKSFHIPSSTEGCDFHKLYTGDNTRLEILGIIFSIAGRSTHFGLGSGLFVSNDEPRSRAQFAQKMFLASDITLQVCKMLTPINDLLVWLLYENMLLSSMIHGDSSEAKWSRLGDLSTNIFTLGAHREVKPSSGLPKFIVETRKRLFASSYRLDKHIATSLDRPPRLSFRHSDCGLPLALADDVYGASNEVFDQACKNLDPDGWSIKSVYQTSDWIRARYMNNTFREEILEMAVRTPSPEAAAQLNDISRRCKDKWESYPAHLRFVPYVWNDEAPVAVSLMLVTAYLAYLDNDLIIQKLLVGKYHASNFHLLSVSSQILSTVLFLGTQREHMRYIHRDLAWVIVLYGFPAVSVLIRALQSEARNGTPFEYSGSRAELIRNLSVFISHIESMERPGNGNYLLFSRASKMFSSMIDEILEARLRVDVDDAMSKPNMEMPVVSAWNENENLKNFIGNENFLESVDFRMMFDQWLV</sequence>
<dbReference type="Pfam" id="PF04082">
    <property type="entry name" value="Fungal_trans"/>
    <property type="match status" value="1"/>
</dbReference>
<gene>
    <name evidence="6" type="ORF">PISL3812_09081</name>
</gene>
<dbReference type="GO" id="GO:0005634">
    <property type="term" value="C:nucleus"/>
    <property type="evidence" value="ECO:0007669"/>
    <property type="project" value="UniProtKB-SubCell"/>
</dbReference>
<dbReference type="OMA" id="SMRYQMA"/>
<evidence type="ECO:0000256" key="1">
    <source>
        <dbReference type="ARBA" id="ARBA00004123"/>
    </source>
</evidence>
<dbReference type="InterPro" id="IPR050613">
    <property type="entry name" value="Sec_Metabolite_Reg"/>
</dbReference>
<dbReference type="Proteomes" id="UP000054383">
    <property type="component" value="Unassembled WGS sequence"/>
</dbReference>
<dbReference type="AlphaFoldDB" id="A0A0U1MAS7"/>
<evidence type="ECO:0000313" key="6">
    <source>
        <dbReference type="EMBL" id="CRG92026.1"/>
    </source>
</evidence>
<protein>
    <submittedName>
        <fullName evidence="6">Activator of stress genes 1</fullName>
    </submittedName>
</protein>
<dbReference type="InterPro" id="IPR007219">
    <property type="entry name" value="XnlR_reg_dom"/>
</dbReference>
<dbReference type="OrthoDB" id="4898680at2759"/>
<dbReference type="EMBL" id="CVMT01000011">
    <property type="protein sequence ID" value="CRG92026.1"/>
    <property type="molecule type" value="Genomic_DNA"/>
</dbReference>
<comment type="subcellular location">
    <subcellularLocation>
        <location evidence="1">Nucleus</location>
    </subcellularLocation>
</comment>
<evidence type="ECO:0000313" key="7">
    <source>
        <dbReference type="Proteomes" id="UP000054383"/>
    </source>
</evidence>
<evidence type="ECO:0000256" key="4">
    <source>
        <dbReference type="ARBA" id="ARBA00023242"/>
    </source>
</evidence>
<dbReference type="CDD" id="cd12148">
    <property type="entry name" value="fungal_TF_MHR"/>
    <property type="match status" value="1"/>
</dbReference>
<accession>A0A0U1MAS7</accession>
<keyword evidence="2" id="KW-0805">Transcription regulation</keyword>
<dbReference type="PANTHER" id="PTHR31001">
    <property type="entry name" value="UNCHARACTERIZED TRANSCRIPTIONAL REGULATORY PROTEIN"/>
    <property type="match status" value="1"/>
</dbReference>
<dbReference type="GO" id="GO:0008270">
    <property type="term" value="F:zinc ion binding"/>
    <property type="evidence" value="ECO:0007669"/>
    <property type="project" value="InterPro"/>
</dbReference>
<reference evidence="6 7" key="1">
    <citation type="submission" date="2015-04" db="EMBL/GenBank/DDBJ databases">
        <authorList>
            <person name="Syromyatnikov M.Y."/>
            <person name="Popov V.N."/>
        </authorList>
    </citation>
    <scope>NUCLEOTIDE SEQUENCE [LARGE SCALE GENOMIC DNA]</scope>
    <source>
        <strain evidence="6">WF-38-12</strain>
    </source>
</reference>
<keyword evidence="7" id="KW-1185">Reference proteome</keyword>
<proteinExistence type="predicted"/>